<gene>
    <name evidence="2" type="ORF">THAOC_13363</name>
</gene>
<name>K0SXM5_THAOC</name>
<accession>K0SXM5</accession>
<dbReference type="EMBL" id="AGNL01015511">
    <property type="protein sequence ID" value="EJK65751.1"/>
    <property type="molecule type" value="Genomic_DNA"/>
</dbReference>
<evidence type="ECO:0000313" key="2">
    <source>
        <dbReference type="EMBL" id="EJK65751.1"/>
    </source>
</evidence>
<feature type="compositionally biased region" description="Acidic residues" evidence="1">
    <location>
        <begin position="172"/>
        <end position="188"/>
    </location>
</feature>
<keyword evidence="3" id="KW-1185">Reference proteome</keyword>
<feature type="compositionally biased region" description="Low complexity" evidence="1">
    <location>
        <begin position="57"/>
        <end position="70"/>
    </location>
</feature>
<proteinExistence type="predicted"/>
<feature type="region of interest" description="Disordered" evidence="1">
    <location>
        <begin position="33"/>
        <end position="188"/>
    </location>
</feature>
<sequence>MGPQWGRLHKVGDPSVSSAVQRARVLGRHVEGRARRVDAARRRVPRQFAPGIKPRARAPLSSLASSSSLRRGVHAVPDRGGSGPTVLAMPSSSPGVPPTRISSVTSGGGTGGPGPVAQASFPSPPSSSAGPSSSLSSSCHRSSAHAADDEERNSLTSPGSRRRIDRRPSEDAAAEDDPDAEDDCAAEDDPMEDDCHRLRCGVVSLAGLCTLACRRLPSRRQTTSAKDFRRGWRSIPVRFCELQSWCTG</sequence>
<comment type="caution">
    <text evidence="2">The sequence shown here is derived from an EMBL/GenBank/DDBJ whole genome shotgun (WGS) entry which is preliminary data.</text>
</comment>
<reference evidence="2 3" key="1">
    <citation type="journal article" date="2012" name="Genome Biol.">
        <title>Genome and low-iron response of an oceanic diatom adapted to chronic iron limitation.</title>
        <authorList>
            <person name="Lommer M."/>
            <person name="Specht M."/>
            <person name="Roy A.S."/>
            <person name="Kraemer L."/>
            <person name="Andreson R."/>
            <person name="Gutowska M.A."/>
            <person name="Wolf J."/>
            <person name="Bergner S.V."/>
            <person name="Schilhabel M.B."/>
            <person name="Klostermeier U.C."/>
            <person name="Beiko R.G."/>
            <person name="Rosenstiel P."/>
            <person name="Hippler M."/>
            <person name="Laroche J."/>
        </authorList>
    </citation>
    <scope>NUCLEOTIDE SEQUENCE [LARGE SCALE GENOMIC DNA]</scope>
    <source>
        <strain evidence="2 3">CCMP1005</strain>
    </source>
</reference>
<organism evidence="2 3">
    <name type="scientific">Thalassiosira oceanica</name>
    <name type="common">Marine diatom</name>
    <dbReference type="NCBI Taxonomy" id="159749"/>
    <lineage>
        <taxon>Eukaryota</taxon>
        <taxon>Sar</taxon>
        <taxon>Stramenopiles</taxon>
        <taxon>Ochrophyta</taxon>
        <taxon>Bacillariophyta</taxon>
        <taxon>Coscinodiscophyceae</taxon>
        <taxon>Thalassiosirophycidae</taxon>
        <taxon>Thalassiosirales</taxon>
        <taxon>Thalassiosiraceae</taxon>
        <taxon>Thalassiosira</taxon>
    </lineage>
</organism>
<evidence type="ECO:0000313" key="3">
    <source>
        <dbReference type="Proteomes" id="UP000266841"/>
    </source>
</evidence>
<evidence type="ECO:0000256" key="1">
    <source>
        <dbReference type="SAM" id="MobiDB-lite"/>
    </source>
</evidence>
<dbReference type="AlphaFoldDB" id="K0SXM5"/>
<feature type="region of interest" description="Disordered" evidence="1">
    <location>
        <begin position="1"/>
        <end position="20"/>
    </location>
</feature>
<feature type="compositionally biased region" description="Low complexity" evidence="1">
    <location>
        <begin position="115"/>
        <end position="145"/>
    </location>
</feature>
<dbReference type="Proteomes" id="UP000266841">
    <property type="component" value="Unassembled WGS sequence"/>
</dbReference>
<protein>
    <submittedName>
        <fullName evidence="2">Uncharacterized protein</fullName>
    </submittedName>
</protein>